<protein>
    <submittedName>
        <fullName evidence="1">Uncharacterized protein</fullName>
    </submittedName>
</protein>
<gene>
    <name evidence="1" type="ORF">EJD97_022210</name>
</gene>
<sequence length="101" mass="11065">DLSPTEQELQIPFFNSRNHKKSDPIVDLIRKELARVTTIKREAFIIPRDVDDVAINVGVDLDVDVGVDVDVNVDVDIVDVGGGDRVDDVGGIYDIVEGMSC</sequence>
<evidence type="ECO:0000313" key="1">
    <source>
        <dbReference type="EMBL" id="TMX02264.1"/>
    </source>
</evidence>
<dbReference type="EMBL" id="RXGB01000696">
    <property type="protein sequence ID" value="TMX02264.1"/>
    <property type="molecule type" value="Genomic_DNA"/>
</dbReference>
<accession>A0A6N2CBE1</accession>
<name>A0A6N2CBE1_SOLCI</name>
<dbReference type="AlphaFoldDB" id="A0A6N2CBE1"/>
<comment type="caution">
    <text evidence="1">The sequence shown here is derived from an EMBL/GenBank/DDBJ whole genome shotgun (WGS) entry which is preliminary data.</text>
</comment>
<feature type="non-terminal residue" evidence="1">
    <location>
        <position position="1"/>
    </location>
</feature>
<proteinExistence type="predicted"/>
<organism evidence="1">
    <name type="scientific">Solanum chilense</name>
    <name type="common">Tomato</name>
    <name type="synonym">Lycopersicon chilense</name>
    <dbReference type="NCBI Taxonomy" id="4083"/>
    <lineage>
        <taxon>Eukaryota</taxon>
        <taxon>Viridiplantae</taxon>
        <taxon>Streptophyta</taxon>
        <taxon>Embryophyta</taxon>
        <taxon>Tracheophyta</taxon>
        <taxon>Spermatophyta</taxon>
        <taxon>Magnoliopsida</taxon>
        <taxon>eudicotyledons</taxon>
        <taxon>Gunneridae</taxon>
        <taxon>Pentapetalae</taxon>
        <taxon>asterids</taxon>
        <taxon>lamiids</taxon>
        <taxon>Solanales</taxon>
        <taxon>Solanaceae</taxon>
        <taxon>Solanoideae</taxon>
        <taxon>Solaneae</taxon>
        <taxon>Solanum</taxon>
        <taxon>Solanum subgen. Lycopersicon</taxon>
    </lineage>
</organism>
<reference evidence="1" key="1">
    <citation type="submission" date="2019-05" db="EMBL/GenBank/DDBJ databases">
        <title>The de novo reference genome and transcriptome assemblies of the wild tomato species Solanum chilense.</title>
        <authorList>
            <person name="Stam R."/>
            <person name="Nosenko T."/>
            <person name="Hoerger A.C."/>
            <person name="Stephan W."/>
            <person name="Seidel M.A."/>
            <person name="Kuhn J.M.M."/>
            <person name="Haberer G."/>
            <person name="Tellier A."/>
        </authorList>
    </citation>
    <scope>NUCLEOTIDE SEQUENCE</scope>
    <source>
        <tissue evidence="1">Mature leaves</tissue>
    </source>
</reference>